<dbReference type="InterPro" id="IPR011990">
    <property type="entry name" value="TPR-like_helical_dom_sf"/>
</dbReference>
<name>A0A0P9TIE4_9PSED</name>
<dbReference type="Proteomes" id="UP000267908">
    <property type="component" value="Unassembled WGS sequence"/>
</dbReference>
<accession>A0A0P9TIE4</accession>
<dbReference type="AlphaFoldDB" id="A0A0P9TIE4"/>
<evidence type="ECO:0000313" key="1">
    <source>
        <dbReference type="EMBL" id="RMP17677.1"/>
    </source>
</evidence>
<reference evidence="1 2" key="1">
    <citation type="submission" date="2018-08" db="EMBL/GenBank/DDBJ databases">
        <title>Recombination of ecologically and evolutionarily significant loci maintains genetic cohesion in the Pseudomonas syringae species complex.</title>
        <authorList>
            <person name="Dillon M."/>
            <person name="Thakur S."/>
            <person name="Almeida R.N.D."/>
            <person name="Weir B.S."/>
            <person name="Guttman D.S."/>
        </authorList>
    </citation>
    <scope>NUCLEOTIDE SEQUENCE [LARGE SCALE GENOMIC DNA]</scope>
    <source>
        <strain evidence="1 2">ICMP 4330</strain>
    </source>
</reference>
<gene>
    <name evidence="1" type="ORF">ALQ28_02289</name>
</gene>
<comment type="caution">
    <text evidence="1">The sequence shown here is derived from an EMBL/GenBank/DDBJ whole genome shotgun (WGS) entry which is preliminary data.</text>
</comment>
<dbReference type="Gene3D" id="1.25.40.10">
    <property type="entry name" value="Tetratricopeptide repeat domain"/>
    <property type="match status" value="1"/>
</dbReference>
<dbReference type="PROSITE" id="PS51257">
    <property type="entry name" value="PROKAR_LIPOPROTEIN"/>
    <property type="match status" value="1"/>
</dbReference>
<evidence type="ECO:0000313" key="2">
    <source>
        <dbReference type="Proteomes" id="UP000267908"/>
    </source>
</evidence>
<protein>
    <submittedName>
        <fullName evidence="1">Putative Lipoprotein</fullName>
    </submittedName>
</protein>
<dbReference type="EMBL" id="RBQG01000052">
    <property type="protein sequence ID" value="RMP17677.1"/>
    <property type="molecule type" value="Genomic_DNA"/>
</dbReference>
<organism evidence="1 2">
    <name type="scientific">Pseudomonas syringae pv. delphinii</name>
    <dbReference type="NCBI Taxonomy" id="192088"/>
    <lineage>
        <taxon>Bacteria</taxon>
        <taxon>Pseudomonadati</taxon>
        <taxon>Pseudomonadota</taxon>
        <taxon>Gammaproteobacteria</taxon>
        <taxon>Pseudomonadales</taxon>
        <taxon>Pseudomonadaceae</taxon>
        <taxon>Pseudomonas</taxon>
    </lineage>
</organism>
<keyword evidence="1" id="KW-0449">Lipoprotein</keyword>
<dbReference type="SUPFAM" id="SSF81901">
    <property type="entry name" value="HCP-like"/>
    <property type="match status" value="1"/>
</dbReference>
<proteinExistence type="predicted"/>
<sequence>MIDMNRVFKKNSVFAIIFAACSWGGFLDRAYAEACPSEDFSKFLTVFSATPEVQQRFTAVKVQALVLKPAKQTDRFEPQTTDVANASLAYPLMGPIISDKTDGVQIEAVDDRHVRVIDKRAGHSDIKVFNFSRQTCWVLAGMEDWSISEKDLSAAVQPKMNRSESLCFQRGRAYAGLGGVEQYPLTAEFFEAALENYVCAAASGDPQASLNAASLSLSGMAPQLETEKVEALFKAASTTLADGAAGLSSFYCYGNNVAADGPCQHPEQAEKELVRAVSMGSSDATNYLGYTLETGELRTMDLDRAIACYRLAASMGNQTAADNLKRLSKQATDVSTTGHCY</sequence>